<keyword evidence="3" id="KW-0862">Zinc</keyword>
<comment type="similarity">
    <text evidence="1">Belongs to the SMP-30/CGR1 family.</text>
</comment>
<dbReference type="Pfam" id="PF08450">
    <property type="entry name" value="SGL"/>
    <property type="match status" value="1"/>
</dbReference>
<dbReference type="EMBL" id="LT607753">
    <property type="protein sequence ID" value="SCG76735.1"/>
    <property type="molecule type" value="Genomic_DNA"/>
</dbReference>
<dbReference type="PRINTS" id="PR01790">
    <property type="entry name" value="SMP30FAMILY"/>
</dbReference>
<dbReference type="PANTHER" id="PTHR10907:SF47">
    <property type="entry name" value="REGUCALCIN"/>
    <property type="match status" value="1"/>
</dbReference>
<dbReference type="GO" id="GO:0004341">
    <property type="term" value="F:gluconolactonase activity"/>
    <property type="evidence" value="ECO:0007669"/>
    <property type="project" value="TreeGrafter"/>
</dbReference>
<dbReference type="SUPFAM" id="SSF63829">
    <property type="entry name" value="Calcium-dependent phosphotriesterase"/>
    <property type="match status" value="1"/>
</dbReference>
<evidence type="ECO:0000256" key="1">
    <source>
        <dbReference type="ARBA" id="ARBA00008853"/>
    </source>
</evidence>
<dbReference type="InterPro" id="IPR011042">
    <property type="entry name" value="6-blade_b-propeller_TolB-like"/>
</dbReference>
<dbReference type="RefSeq" id="WP_088979024.1">
    <property type="nucleotide sequence ID" value="NZ_LT607753.1"/>
</dbReference>
<evidence type="ECO:0000313" key="6">
    <source>
        <dbReference type="Proteomes" id="UP000198215"/>
    </source>
</evidence>
<evidence type="ECO:0000256" key="2">
    <source>
        <dbReference type="PIRSR" id="PIRSR605511-1"/>
    </source>
</evidence>
<sequence>MLLHMLTADPVSLHAYQQGEGPRLDPRTGELIFVDIAGHAVHRSRLSGGTLVPVGTYDLGEPVGTVAPLAAPGAGWLVAVTDDVVHLAEDGTRTLLHTGLAADHGQLNDGACDPAGRFHCGSQSRLRRPVARLHRLDTDGSLHVALTGVTVSNGIGFTADGATMYYIDTLPARSLESFDVNPDGSLGRRRTVTAVSGGNPDGLAVDDEGCVWVAVWDGWAVHRYAPDGRLLAEVRLPVARPTAVAFAGSTLLVTTAYHGLDAAQRAAQPDAGRIFAVDAGVGGPAAYPWRGQPPLRQGTTAAVAVAAGGTDEPTR</sequence>
<dbReference type="GO" id="GO:0019853">
    <property type="term" value="P:L-ascorbic acid biosynthetic process"/>
    <property type="evidence" value="ECO:0007669"/>
    <property type="project" value="TreeGrafter"/>
</dbReference>
<keyword evidence="6" id="KW-1185">Reference proteome</keyword>
<feature type="domain" description="SMP-30/Gluconolactonase/LRE-like region" evidence="4">
    <location>
        <begin position="19"/>
        <end position="256"/>
    </location>
</feature>
<feature type="binding site" evidence="3">
    <location>
        <position position="153"/>
    </location>
    <ligand>
        <name>a divalent metal cation</name>
        <dbReference type="ChEBI" id="CHEBI:60240"/>
    </ligand>
</feature>
<dbReference type="GO" id="GO:0005509">
    <property type="term" value="F:calcium ion binding"/>
    <property type="evidence" value="ECO:0007669"/>
    <property type="project" value="TreeGrafter"/>
</dbReference>
<comment type="cofactor">
    <cofactor evidence="3">
        <name>Zn(2+)</name>
        <dbReference type="ChEBI" id="CHEBI:29105"/>
    </cofactor>
    <text evidence="3">Binds 1 divalent metal cation per subunit.</text>
</comment>
<dbReference type="AlphaFoldDB" id="A0A1C5K1Q6"/>
<dbReference type="InterPro" id="IPR013658">
    <property type="entry name" value="SGL"/>
</dbReference>
<dbReference type="InterPro" id="IPR005511">
    <property type="entry name" value="SMP-30"/>
</dbReference>
<dbReference type="Gene3D" id="2.120.10.30">
    <property type="entry name" value="TolB, C-terminal domain"/>
    <property type="match status" value="1"/>
</dbReference>
<dbReference type="Proteomes" id="UP000198215">
    <property type="component" value="Chromosome I"/>
</dbReference>
<keyword evidence="3" id="KW-0479">Metal-binding</keyword>
<evidence type="ECO:0000256" key="3">
    <source>
        <dbReference type="PIRSR" id="PIRSR605511-2"/>
    </source>
</evidence>
<feature type="binding site" evidence="3">
    <location>
        <position position="108"/>
    </location>
    <ligand>
        <name>substrate</name>
    </ligand>
</feature>
<accession>A0A1C5K1Q6</accession>
<evidence type="ECO:0000313" key="5">
    <source>
        <dbReference type="EMBL" id="SCG76735.1"/>
    </source>
</evidence>
<dbReference type="OrthoDB" id="2633250at2"/>
<feature type="binding site" evidence="3">
    <location>
        <position position="20"/>
    </location>
    <ligand>
        <name>a divalent metal cation</name>
        <dbReference type="ChEBI" id="CHEBI:60240"/>
    </ligand>
</feature>
<organism evidence="5 6">
    <name type="scientific">Micromonospora coxensis</name>
    <dbReference type="NCBI Taxonomy" id="356852"/>
    <lineage>
        <taxon>Bacteria</taxon>
        <taxon>Bacillati</taxon>
        <taxon>Actinomycetota</taxon>
        <taxon>Actinomycetes</taxon>
        <taxon>Micromonosporales</taxon>
        <taxon>Micromonosporaceae</taxon>
        <taxon>Micromonospora</taxon>
    </lineage>
</organism>
<name>A0A1C5K1Q6_9ACTN</name>
<feature type="active site" description="Proton donor/acceptor" evidence="2">
    <location>
        <position position="201"/>
    </location>
</feature>
<evidence type="ECO:0000259" key="4">
    <source>
        <dbReference type="Pfam" id="PF08450"/>
    </source>
</evidence>
<proteinExistence type="inferred from homology"/>
<protein>
    <submittedName>
        <fullName evidence="5">Sugar lactone lactonase YvrE</fullName>
    </submittedName>
</protein>
<dbReference type="PANTHER" id="PTHR10907">
    <property type="entry name" value="REGUCALCIN"/>
    <property type="match status" value="1"/>
</dbReference>
<gene>
    <name evidence="5" type="ORF">GA0070614_5996</name>
</gene>
<feature type="binding site" evidence="3">
    <location>
        <position position="201"/>
    </location>
    <ligand>
        <name>a divalent metal cation</name>
        <dbReference type="ChEBI" id="CHEBI:60240"/>
    </ligand>
</feature>
<reference evidence="6" key="1">
    <citation type="submission" date="2016-06" db="EMBL/GenBank/DDBJ databases">
        <authorList>
            <person name="Varghese N."/>
            <person name="Submissions Spin"/>
        </authorList>
    </citation>
    <scope>NUCLEOTIDE SEQUENCE [LARGE SCALE GENOMIC DNA]</scope>
    <source>
        <strain evidence="6">DSM 45161</strain>
    </source>
</reference>